<feature type="transmembrane region" description="Helical" evidence="5">
    <location>
        <begin position="12"/>
        <end position="35"/>
    </location>
</feature>
<dbReference type="AlphaFoldDB" id="A0A662ZEA1"/>
<evidence type="ECO:0000256" key="5">
    <source>
        <dbReference type="SAM" id="Phobius"/>
    </source>
</evidence>
<dbReference type="InterPro" id="IPR003418">
    <property type="entry name" value="Fumarate_red_D"/>
</dbReference>
<dbReference type="SUPFAM" id="SSF81343">
    <property type="entry name" value="Fumarate reductase respiratory complex transmembrane subunits"/>
    <property type="match status" value="1"/>
</dbReference>
<evidence type="ECO:0000256" key="3">
    <source>
        <dbReference type="ARBA" id="ARBA00022989"/>
    </source>
</evidence>
<dbReference type="RefSeq" id="WP_093140080.1">
    <property type="nucleotide sequence ID" value="NZ_FOXF01000002.1"/>
</dbReference>
<dbReference type="OrthoDB" id="9804636at2"/>
<organism evidence="6 7">
    <name type="scientific">Ruminobacter amylophilus</name>
    <dbReference type="NCBI Taxonomy" id="867"/>
    <lineage>
        <taxon>Bacteria</taxon>
        <taxon>Pseudomonadati</taxon>
        <taxon>Pseudomonadota</taxon>
        <taxon>Gammaproteobacteria</taxon>
        <taxon>Aeromonadales</taxon>
        <taxon>Succinivibrionaceae</taxon>
        <taxon>Ruminobacter</taxon>
    </lineage>
</organism>
<feature type="transmembrane region" description="Helical" evidence="5">
    <location>
        <begin position="47"/>
        <end position="70"/>
    </location>
</feature>
<keyword evidence="7" id="KW-1185">Reference proteome</keyword>
<keyword evidence="2 5" id="KW-0812">Transmembrane</keyword>
<keyword evidence="4 5" id="KW-0472">Membrane</keyword>
<dbReference type="Proteomes" id="UP000243745">
    <property type="component" value="Unassembled WGS sequence"/>
</dbReference>
<keyword evidence="3 5" id="KW-1133">Transmembrane helix</keyword>
<protein>
    <submittedName>
        <fullName evidence="6">Succinate dehydrogenase subunit D</fullName>
    </submittedName>
</protein>
<dbReference type="InterPro" id="IPR034804">
    <property type="entry name" value="SQR/QFR_C/D"/>
</dbReference>
<dbReference type="Gene3D" id="1.20.1300.10">
    <property type="entry name" value="Fumarate reductase/succinate dehydrogenase, transmembrane subunit"/>
    <property type="match status" value="1"/>
</dbReference>
<evidence type="ECO:0000313" key="7">
    <source>
        <dbReference type="Proteomes" id="UP000243745"/>
    </source>
</evidence>
<evidence type="ECO:0000256" key="2">
    <source>
        <dbReference type="ARBA" id="ARBA00022692"/>
    </source>
</evidence>
<keyword evidence="1" id="KW-1003">Cell membrane</keyword>
<reference evidence="6 7" key="1">
    <citation type="submission" date="2016-10" db="EMBL/GenBank/DDBJ databases">
        <authorList>
            <person name="Varghese N."/>
            <person name="Submissions S."/>
        </authorList>
    </citation>
    <scope>NUCLEOTIDE SEQUENCE [LARGE SCALE GENOMIC DNA]</scope>
    <source>
        <strain evidence="6 7">DSM 1361</strain>
    </source>
</reference>
<dbReference type="GO" id="GO:0006106">
    <property type="term" value="P:fumarate metabolic process"/>
    <property type="evidence" value="ECO:0007669"/>
    <property type="project" value="InterPro"/>
</dbReference>
<accession>A0A662ZEA1</accession>
<dbReference type="NCBIfam" id="NF003977">
    <property type="entry name" value="PRK05470.1-1"/>
    <property type="match status" value="1"/>
</dbReference>
<gene>
    <name evidence="6" type="ORF">SAMN02910344_00198</name>
</gene>
<feature type="transmembrane region" description="Helical" evidence="5">
    <location>
        <begin position="90"/>
        <end position="109"/>
    </location>
</feature>
<name>A0A662ZEA1_9GAMM</name>
<dbReference type="EMBL" id="FOXF01000002">
    <property type="protein sequence ID" value="SFP01594.1"/>
    <property type="molecule type" value="Genomic_DNA"/>
</dbReference>
<evidence type="ECO:0000256" key="1">
    <source>
        <dbReference type="ARBA" id="ARBA00022475"/>
    </source>
</evidence>
<dbReference type="Pfam" id="PF02313">
    <property type="entry name" value="Fumarate_red_D"/>
    <property type="match status" value="1"/>
</dbReference>
<sequence>MTTRRSDEPIYWGLFGFGGMVIAFALPAILTLMILQGFGVDCFKLAAIVKTWWGAGALFVIVSASLWHGFHRIYHGLHDLCIHTTRVHHYVLYGLAAVLSIAALVVYAIKFFGA</sequence>
<evidence type="ECO:0000313" key="6">
    <source>
        <dbReference type="EMBL" id="SFP01594.1"/>
    </source>
</evidence>
<dbReference type="GO" id="GO:0016020">
    <property type="term" value="C:membrane"/>
    <property type="evidence" value="ECO:0007669"/>
    <property type="project" value="InterPro"/>
</dbReference>
<evidence type="ECO:0000256" key="4">
    <source>
        <dbReference type="ARBA" id="ARBA00023136"/>
    </source>
</evidence>
<proteinExistence type="predicted"/>